<evidence type="ECO:0000313" key="1">
    <source>
        <dbReference type="EMBL" id="GJN42441.1"/>
    </source>
</evidence>
<protein>
    <submittedName>
        <fullName evidence="1">Cyclopropane-fatty-acyl-phospholipid synthase</fullName>
    </submittedName>
</protein>
<dbReference type="RefSeq" id="WP_003845773.1">
    <property type="nucleotide sequence ID" value="NZ_BQKK01000001.1"/>
</dbReference>
<dbReference type="SUPFAM" id="SSF53335">
    <property type="entry name" value="S-adenosyl-L-methionine-dependent methyltransferases"/>
    <property type="match status" value="1"/>
</dbReference>
<name>A0AAV5G612_CORAM</name>
<dbReference type="PANTHER" id="PTHR43667">
    <property type="entry name" value="CYCLOPROPANE-FATTY-ACYL-PHOSPHOLIPID SYNTHASE"/>
    <property type="match status" value="1"/>
</dbReference>
<gene>
    <name evidence="1" type="ORF">CAT723_09200</name>
</gene>
<reference evidence="1" key="1">
    <citation type="submission" date="2021-12" db="EMBL/GenBank/DDBJ databases">
        <title>Draft genome sequence of Corynebacterium ammoniagenes strain T-723.</title>
        <authorList>
            <person name="Matsuzawa M."/>
            <person name="Hiratani M."/>
            <person name="Abe I."/>
            <person name="Tsuji Y."/>
            <person name="Nakamura J."/>
        </authorList>
    </citation>
    <scope>NUCLEOTIDE SEQUENCE</scope>
    <source>
        <strain evidence="1">T-723</strain>
    </source>
</reference>
<proteinExistence type="predicted"/>
<dbReference type="PANTHER" id="PTHR43667:SF2">
    <property type="entry name" value="FATTY ACID C-METHYL TRANSFERASE"/>
    <property type="match status" value="1"/>
</dbReference>
<organism evidence="1 2">
    <name type="scientific">Corynebacterium ammoniagenes</name>
    <name type="common">Brevibacterium ammoniagenes</name>
    <dbReference type="NCBI Taxonomy" id="1697"/>
    <lineage>
        <taxon>Bacteria</taxon>
        <taxon>Bacillati</taxon>
        <taxon>Actinomycetota</taxon>
        <taxon>Actinomycetes</taxon>
        <taxon>Mycobacteriales</taxon>
        <taxon>Corynebacteriaceae</taxon>
        <taxon>Corynebacterium</taxon>
    </lineage>
</organism>
<sequence>MAANQHLSSIDAEQWPGIATCPSGILTAARARRAEAEFARACSSAGLSLEGEPDLVVHHDALFARIAHSGWLGVAESYMAGEWSTPDSSTLVKVLTRLLEVGYNPATKPVPISESFGGELPGDLVSLYSGDGLSHHGGLFTSGVPTTVRESWESFTRGPGAKKPHFVDVTTVHEPDDTVDREDLGDAQRRWANELCDLTKTGVGTHMLVYPASGAQVGVQAAARRATVDIASADDAHLKYLHEQLVLEGVEDSVACIPLQKGIPNRTELRSRYEAIVSIEKLEALSPKQRQAFIEALGRLLVGTGRVVLQSMVATETMTKAGRNAMQPLRAYIWPGMELPSVEDVHKLVERHSGLRVVEHLHLGTHYKASLQYERSFFDGRLREAAAAGFDQVFRRLWSYQFALREALLALGMIDSVAFAATHRHRGGKR</sequence>
<accession>A0AAV5G612</accession>
<dbReference type="EMBL" id="BQKK01000001">
    <property type="protein sequence ID" value="GJN42441.1"/>
    <property type="molecule type" value="Genomic_DNA"/>
</dbReference>
<dbReference type="InterPro" id="IPR029063">
    <property type="entry name" value="SAM-dependent_MTases_sf"/>
</dbReference>
<comment type="caution">
    <text evidence="1">The sequence shown here is derived from an EMBL/GenBank/DDBJ whole genome shotgun (WGS) entry which is preliminary data.</text>
</comment>
<dbReference type="Pfam" id="PF02353">
    <property type="entry name" value="CMAS"/>
    <property type="match status" value="1"/>
</dbReference>
<dbReference type="Proteomes" id="UP001054925">
    <property type="component" value="Unassembled WGS sequence"/>
</dbReference>
<dbReference type="InterPro" id="IPR050723">
    <property type="entry name" value="CFA/CMAS"/>
</dbReference>
<evidence type="ECO:0000313" key="2">
    <source>
        <dbReference type="Proteomes" id="UP001054925"/>
    </source>
</evidence>
<dbReference type="Gene3D" id="3.40.50.150">
    <property type="entry name" value="Vaccinia Virus protein VP39"/>
    <property type="match status" value="1"/>
</dbReference>
<dbReference type="AlphaFoldDB" id="A0AAV5G612"/>